<dbReference type="InterPro" id="IPR008901">
    <property type="entry name" value="ACER"/>
</dbReference>
<feature type="transmembrane region" description="Helical" evidence="9">
    <location>
        <begin position="136"/>
        <end position="154"/>
    </location>
</feature>
<feature type="transmembrane region" description="Helical" evidence="9">
    <location>
        <begin position="74"/>
        <end position="94"/>
    </location>
</feature>
<dbReference type="PANTHER" id="PTHR46139:SF3">
    <property type="entry name" value="ALKALINE CERAMIDASE"/>
    <property type="match status" value="1"/>
</dbReference>
<feature type="binding site" evidence="7">
    <location>
        <position position="73"/>
    </location>
    <ligand>
        <name>Ca(2+)</name>
        <dbReference type="ChEBI" id="CHEBI:29108"/>
    </ligand>
</feature>
<keyword evidence="6 9" id="KW-0472">Membrane</keyword>
<feature type="binding site" evidence="8">
    <location>
        <position position="252"/>
    </location>
    <ligand>
        <name>Zn(2+)</name>
        <dbReference type="ChEBI" id="CHEBI:29105"/>
        <note>catalytic</note>
    </ligand>
</feature>
<evidence type="ECO:0000313" key="10">
    <source>
        <dbReference type="EMBL" id="SSX29879.1"/>
    </source>
</evidence>
<dbReference type="GO" id="GO:0046514">
    <property type="term" value="P:ceramide catabolic process"/>
    <property type="evidence" value="ECO:0007669"/>
    <property type="project" value="TreeGrafter"/>
</dbReference>
<feature type="transmembrane region" description="Helical" evidence="9">
    <location>
        <begin position="106"/>
        <end position="124"/>
    </location>
</feature>
<evidence type="ECO:0000256" key="2">
    <source>
        <dbReference type="ARBA" id="ARBA00009780"/>
    </source>
</evidence>
<dbReference type="PANTHER" id="PTHR46139">
    <property type="entry name" value="ALKALINE CERAMIDASE"/>
    <property type="match status" value="1"/>
</dbReference>
<keyword evidence="5 9" id="KW-1133">Transmembrane helix</keyword>
<feature type="binding site" evidence="8">
    <location>
        <position position="256"/>
    </location>
    <ligand>
        <name>Zn(2+)</name>
        <dbReference type="ChEBI" id="CHEBI:29105"/>
        <note>catalytic</note>
    </ligand>
</feature>
<keyword evidence="3 9" id="KW-0812">Transmembrane</keyword>
<dbReference type="GO" id="GO:0016811">
    <property type="term" value="F:hydrolase activity, acting on carbon-nitrogen (but not peptide) bonds, in linear amides"/>
    <property type="evidence" value="ECO:0007669"/>
    <property type="project" value="InterPro"/>
</dbReference>
<gene>
    <name evidence="10" type="primary">CSON001834</name>
</gene>
<evidence type="ECO:0000256" key="5">
    <source>
        <dbReference type="ARBA" id="ARBA00022989"/>
    </source>
</evidence>
<keyword evidence="7" id="KW-0106">Calcium</keyword>
<dbReference type="AlphaFoldDB" id="A0A336MLI1"/>
<dbReference type="EMBL" id="UFQT01001296">
    <property type="protein sequence ID" value="SSX29879.1"/>
    <property type="molecule type" value="Genomic_DNA"/>
</dbReference>
<keyword evidence="7" id="KW-0479">Metal-binding</keyword>
<evidence type="ECO:0000256" key="1">
    <source>
        <dbReference type="ARBA" id="ARBA00004141"/>
    </source>
</evidence>
<dbReference type="Pfam" id="PF05875">
    <property type="entry name" value="Ceramidase"/>
    <property type="match status" value="1"/>
</dbReference>
<dbReference type="GO" id="GO:0016020">
    <property type="term" value="C:membrane"/>
    <property type="evidence" value="ECO:0007669"/>
    <property type="project" value="UniProtKB-SubCell"/>
</dbReference>
<feature type="binding site" evidence="7">
    <location>
        <position position="64"/>
    </location>
    <ligand>
        <name>Ca(2+)</name>
        <dbReference type="ChEBI" id="CHEBI:29108"/>
    </ligand>
</feature>
<feature type="transmembrane region" description="Helical" evidence="9">
    <location>
        <begin position="166"/>
        <end position="183"/>
    </location>
</feature>
<proteinExistence type="inferred from homology"/>
<evidence type="ECO:0000256" key="4">
    <source>
        <dbReference type="ARBA" id="ARBA00022801"/>
    </source>
</evidence>
<evidence type="ECO:0000256" key="3">
    <source>
        <dbReference type="ARBA" id="ARBA00022692"/>
    </source>
</evidence>
<comment type="function">
    <text evidence="9">Hydrolyzes the sphingolipid ceramide into sphingosine and free fatty acid.</text>
</comment>
<keyword evidence="9" id="KW-0443">Lipid metabolism</keyword>
<evidence type="ECO:0000256" key="7">
    <source>
        <dbReference type="PIRSR" id="PIRSR608901-1"/>
    </source>
</evidence>
<evidence type="ECO:0000256" key="6">
    <source>
        <dbReference type="ARBA" id="ARBA00023136"/>
    </source>
</evidence>
<feature type="transmembrane region" description="Helical" evidence="9">
    <location>
        <begin position="189"/>
        <end position="206"/>
    </location>
</feature>
<feature type="binding site" evidence="7">
    <location>
        <position position="59"/>
    </location>
    <ligand>
        <name>Ca(2+)</name>
        <dbReference type="ChEBI" id="CHEBI:29108"/>
    </ligand>
</feature>
<keyword evidence="4 9" id="KW-0378">Hydrolase</keyword>
<sequence length="310" mass="36419">MNLCVKLQCKRLDNHPLNVKSLIFFSKHSSYNKINIELEINKTNSSKMGSWERGSSPVDWCEGNYLFTPDIAEFVNTISNVLFFIGPPLLIFLFKEYGKFINPAIHIVWFLLIVVGFSSAYFHATLSLLGQLLDELSILWVFMVAFSSLCPKRHFPRLFKNDRRRFVLFLFIFSAIASILSIYNPAINAFALMFLAVPAFYLIYHHMKQEKDARVYRLSIRCAIVLSLAIFCWINDRIFCDVWSELKFPYLHGLWHILIFIAAYSICVLFAYFFVSEEKPEWAPRLKYWPRNDFELCVPYVSIRTDHRKI</sequence>
<evidence type="ECO:0000256" key="8">
    <source>
        <dbReference type="PIRSR" id="PIRSR608901-2"/>
    </source>
</evidence>
<comment type="subcellular location">
    <subcellularLocation>
        <location evidence="1">Membrane</location>
        <topology evidence="1">Multi-pass membrane protein</topology>
    </subcellularLocation>
</comment>
<name>A0A336MLI1_CULSO</name>
<feature type="transmembrane region" description="Helical" evidence="9">
    <location>
        <begin position="218"/>
        <end position="234"/>
    </location>
</feature>
<feature type="binding site" evidence="8">
    <location>
        <position position="123"/>
    </location>
    <ligand>
        <name>Zn(2+)</name>
        <dbReference type="ChEBI" id="CHEBI:29105"/>
        <note>catalytic</note>
    </ligand>
</feature>
<evidence type="ECO:0000256" key="9">
    <source>
        <dbReference type="RuleBase" id="RU364079"/>
    </source>
</evidence>
<dbReference type="GO" id="GO:0046872">
    <property type="term" value="F:metal ion binding"/>
    <property type="evidence" value="ECO:0007669"/>
    <property type="project" value="UniProtKB-KW"/>
</dbReference>
<comment type="cofactor">
    <cofactor evidence="8">
        <name>Zn(2+)</name>
        <dbReference type="ChEBI" id="CHEBI:29105"/>
    </cofactor>
</comment>
<dbReference type="EC" id="3.5.1.-" evidence="9"/>
<feature type="binding site" evidence="7">
    <location>
        <position position="60"/>
    </location>
    <ligand>
        <name>Ca(2+)</name>
        <dbReference type="ChEBI" id="CHEBI:29108"/>
    </ligand>
</feature>
<accession>A0A336MLI1</accession>
<protein>
    <recommendedName>
        <fullName evidence="9">Alkaline ceramidase</fullName>
        <ecNumber evidence="9">3.5.1.-</ecNumber>
    </recommendedName>
</protein>
<dbReference type="VEuPathDB" id="VectorBase:CSON001834"/>
<dbReference type="OMA" id="FWHILIF"/>
<organism evidence="10">
    <name type="scientific">Culicoides sonorensis</name>
    <name type="common">Biting midge</name>
    <dbReference type="NCBI Taxonomy" id="179676"/>
    <lineage>
        <taxon>Eukaryota</taxon>
        <taxon>Metazoa</taxon>
        <taxon>Ecdysozoa</taxon>
        <taxon>Arthropoda</taxon>
        <taxon>Hexapoda</taxon>
        <taxon>Insecta</taxon>
        <taxon>Pterygota</taxon>
        <taxon>Neoptera</taxon>
        <taxon>Endopterygota</taxon>
        <taxon>Diptera</taxon>
        <taxon>Nematocera</taxon>
        <taxon>Chironomoidea</taxon>
        <taxon>Ceratopogonidae</taxon>
        <taxon>Ceratopogoninae</taxon>
        <taxon>Culicoides</taxon>
        <taxon>Monoculicoides</taxon>
    </lineage>
</organism>
<feature type="binding site" evidence="7">
    <location>
        <position position="62"/>
    </location>
    <ligand>
        <name>Ca(2+)</name>
        <dbReference type="ChEBI" id="CHEBI:29108"/>
    </ligand>
</feature>
<feature type="transmembrane region" description="Helical" evidence="9">
    <location>
        <begin position="254"/>
        <end position="275"/>
    </location>
</feature>
<keyword evidence="8" id="KW-0862">Zinc</keyword>
<reference evidence="10" key="1">
    <citation type="submission" date="2018-07" db="EMBL/GenBank/DDBJ databases">
        <authorList>
            <person name="Quirk P.G."/>
            <person name="Krulwich T.A."/>
        </authorList>
    </citation>
    <scope>NUCLEOTIDE SEQUENCE</scope>
</reference>
<comment type="similarity">
    <text evidence="2 9">Belongs to the alkaline ceramidase family.</text>
</comment>